<protein>
    <recommendedName>
        <fullName evidence="3">Tyrosine-protein kinase ephrin type A/B receptor-like domain-containing protein</fullName>
    </recommendedName>
</protein>
<dbReference type="SUPFAM" id="SSF50985">
    <property type="entry name" value="RCC1/BLIP-II"/>
    <property type="match status" value="1"/>
</dbReference>
<dbReference type="PANTHER" id="PTHR22870">
    <property type="entry name" value="REGULATOR OF CHROMOSOME CONDENSATION"/>
    <property type="match status" value="1"/>
</dbReference>
<sequence length="185" mass="18947">VSLLGSLAESKTVILTSLLSAMIIFGIAETGMEEISEIDDEHSPRYALCGLGYYSDDGTDDSGPCTPADPGYYVDTLGATNQTACAPGTYQPSSGQASCLDADAGYYSSAAPASASVLAAGTYHTCAVLDDGSLYCWGDNNYGQLGDGTDTNSHTPLAVNNLPIGYTATSVSGGNRHTCTVLDDG</sequence>
<evidence type="ECO:0000313" key="2">
    <source>
        <dbReference type="EMBL" id="SVD78327.1"/>
    </source>
</evidence>
<organism evidence="2">
    <name type="scientific">marine metagenome</name>
    <dbReference type="NCBI Taxonomy" id="408172"/>
    <lineage>
        <taxon>unclassified sequences</taxon>
        <taxon>metagenomes</taxon>
        <taxon>ecological metagenomes</taxon>
    </lineage>
</organism>
<proteinExistence type="predicted"/>
<accession>A0A382Y4R3</accession>
<dbReference type="AlphaFoldDB" id="A0A382Y4R3"/>
<dbReference type="PROSITE" id="PS50012">
    <property type="entry name" value="RCC1_3"/>
    <property type="match status" value="1"/>
</dbReference>
<dbReference type="InterPro" id="IPR009091">
    <property type="entry name" value="RCC1/BLIP-II"/>
</dbReference>
<reference evidence="2" key="1">
    <citation type="submission" date="2018-05" db="EMBL/GenBank/DDBJ databases">
        <authorList>
            <person name="Lanie J.A."/>
            <person name="Ng W.-L."/>
            <person name="Kazmierczak K.M."/>
            <person name="Andrzejewski T.M."/>
            <person name="Davidsen T.M."/>
            <person name="Wayne K.J."/>
            <person name="Tettelin H."/>
            <person name="Glass J.I."/>
            <person name="Rusch D."/>
            <person name="Podicherti R."/>
            <person name="Tsui H.-C.T."/>
            <person name="Winkler M.E."/>
        </authorList>
    </citation>
    <scope>NUCLEOTIDE SEQUENCE</scope>
</reference>
<dbReference type="InterPro" id="IPR051210">
    <property type="entry name" value="Ub_ligase/GEF_domain"/>
</dbReference>
<dbReference type="Gene3D" id="2.10.50.10">
    <property type="entry name" value="Tumor Necrosis Factor Receptor, subunit A, domain 2"/>
    <property type="match status" value="1"/>
</dbReference>
<evidence type="ECO:0008006" key="3">
    <source>
        <dbReference type="Google" id="ProtNLM"/>
    </source>
</evidence>
<dbReference type="InterPro" id="IPR000408">
    <property type="entry name" value="Reg_chr_condens"/>
</dbReference>
<dbReference type="Pfam" id="PF00415">
    <property type="entry name" value="RCC1"/>
    <property type="match status" value="1"/>
</dbReference>
<evidence type="ECO:0000256" key="1">
    <source>
        <dbReference type="ARBA" id="ARBA00022737"/>
    </source>
</evidence>
<dbReference type="PANTHER" id="PTHR22870:SF408">
    <property type="entry name" value="OS09G0560450 PROTEIN"/>
    <property type="match status" value="1"/>
</dbReference>
<dbReference type="Gene3D" id="2.130.10.30">
    <property type="entry name" value="Regulator of chromosome condensation 1/beta-lactamase-inhibitor protein II"/>
    <property type="match status" value="1"/>
</dbReference>
<feature type="non-terminal residue" evidence="2">
    <location>
        <position position="185"/>
    </location>
</feature>
<dbReference type="EMBL" id="UINC01172979">
    <property type="protein sequence ID" value="SVD78327.1"/>
    <property type="molecule type" value="Genomic_DNA"/>
</dbReference>
<gene>
    <name evidence="2" type="ORF">METZ01_LOCUS431181</name>
</gene>
<feature type="non-terminal residue" evidence="2">
    <location>
        <position position="1"/>
    </location>
</feature>
<name>A0A382Y4R3_9ZZZZ</name>
<keyword evidence="1" id="KW-0677">Repeat</keyword>